<comment type="caution">
    <text evidence="4">The sequence shown here is derived from an EMBL/GenBank/DDBJ whole genome shotgun (WGS) entry which is preliminary data.</text>
</comment>
<dbReference type="Gene3D" id="1.20.1480.30">
    <property type="entry name" value="Designed four-helix bundle protein"/>
    <property type="match status" value="1"/>
</dbReference>
<keyword evidence="3" id="KW-1133">Transmembrane helix</keyword>
<reference evidence="4" key="1">
    <citation type="journal article" date="2021" name="PeerJ">
        <title>Extensive microbial diversity within the chicken gut microbiome revealed by metagenomics and culture.</title>
        <authorList>
            <person name="Gilroy R."/>
            <person name="Ravi A."/>
            <person name="Getino M."/>
            <person name="Pursley I."/>
            <person name="Horton D.L."/>
            <person name="Alikhan N.F."/>
            <person name="Baker D."/>
            <person name="Gharbi K."/>
            <person name="Hall N."/>
            <person name="Watson M."/>
            <person name="Adriaenssens E.M."/>
            <person name="Foster-Nyarko E."/>
            <person name="Jarju S."/>
            <person name="Secka A."/>
            <person name="Antonio M."/>
            <person name="Oren A."/>
            <person name="Chaudhuri R.R."/>
            <person name="La Ragione R."/>
            <person name="Hildebrand F."/>
            <person name="Pallen M.J."/>
        </authorList>
    </citation>
    <scope>NUCLEOTIDE SEQUENCE</scope>
    <source>
        <strain evidence="4">1277</strain>
    </source>
</reference>
<keyword evidence="1" id="KW-1188">Viral release from host cell</keyword>
<evidence type="ECO:0000256" key="2">
    <source>
        <dbReference type="SAM" id="Coils"/>
    </source>
</evidence>
<name>A0A921N0J2_9FIRM</name>
<protein>
    <submittedName>
        <fullName evidence="4">Phage tail tape measure protein</fullName>
    </submittedName>
</protein>
<dbReference type="EMBL" id="DYUB01000164">
    <property type="protein sequence ID" value="HJG96465.1"/>
    <property type="molecule type" value="Genomic_DNA"/>
</dbReference>
<evidence type="ECO:0000256" key="1">
    <source>
        <dbReference type="ARBA" id="ARBA00022612"/>
    </source>
</evidence>
<evidence type="ECO:0000313" key="4">
    <source>
        <dbReference type="EMBL" id="HJG96465.1"/>
    </source>
</evidence>
<evidence type="ECO:0000256" key="3">
    <source>
        <dbReference type="SAM" id="Phobius"/>
    </source>
</evidence>
<dbReference type="PANTHER" id="PTHR37813">
    <property type="entry name" value="FELS-2 PROPHAGE PROTEIN"/>
    <property type="match status" value="1"/>
</dbReference>
<feature type="coiled-coil region" evidence="2">
    <location>
        <begin position="42"/>
        <end position="97"/>
    </location>
</feature>
<organism evidence="4 5">
    <name type="scientific">Romboutsia timonensis</name>
    <dbReference type="NCBI Taxonomy" id="1776391"/>
    <lineage>
        <taxon>Bacteria</taxon>
        <taxon>Bacillati</taxon>
        <taxon>Bacillota</taxon>
        <taxon>Clostridia</taxon>
        <taxon>Peptostreptococcales</taxon>
        <taxon>Peptostreptococcaceae</taxon>
        <taxon>Romboutsia</taxon>
    </lineage>
</organism>
<feature type="transmembrane region" description="Helical" evidence="3">
    <location>
        <begin position="377"/>
        <end position="396"/>
    </location>
</feature>
<keyword evidence="2" id="KW-0175">Coiled coil</keyword>
<reference evidence="4" key="2">
    <citation type="submission" date="2021-09" db="EMBL/GenBank/DDBJ databases">
        <authorList>
            <person name="Gilroy R."/>
        </authorList>
    </citation>
    <scope>NUCLEOTIDE SEQUENCE</scope>
    <source>
        <strain evidence="4">1277</strain>
    </source>
</reference>
<keyword evidence="3" id="KW-0812">Transmembrane</keyword>
<dbReference type="InterPro" id="IPR010090">
    <property type="entry name" value="Phage_tape_meas"/>
</dbReference>
<feature type="transmembrane region" description="Helical" evidence="3">
    <location>
        <begin position="337"/>
        <end position="365"/>
    </location>
</feature>
<evidence type="ECO:0000313" key="5">
    <source>
        <dbReference type="Proteomes" id="UP000776700"/>
    </source>
</evidence>
<keyword evidence="3" id="KW-0472">Membrane</keyword>
<dbReference type="Proteomes" id="UP000776700">
    <property type="component" value="Unassembled WGS sequence"/>
</dbReference>
<proteinExistence type="predicted"/>
<sequence>MAQDKILQAVIKLKDEISKPLQVVNKSLKGVKNDSDSVSKSMKQTKDTFSNLKNEANSTKNKLDNYKASINSVKNKVQELKDKQIALSKSLKETKEKIKEVSDLVTDMGKKLTGVGVAITGSLTALTGTYVAHSSEIVKVSKMAGISTKEYQMWDRILKSTGYSMEQANGDFAAMAERMAVTQQELTGLIDSESDLTQIVKELGLSVTDSNGNLKNTGQFMNELMIATSKLENKTHQQAIMTALLSTTGEELLPHLENWEQKMKEMEKGNYVTDSQLKKVIEFKQKWNDLKLQFEGTRNAIGQALMPILQELMEKVSPVVEKLTNWINENPKLVEGILIVGGVIAGLGAIVTTLGIALSGLAGIITLVNIAFAPTNLLIMGIVVAIGGIIGMVVLMKKAWDENWNGVRDKAKEVCDKVLNWWTNLKDAILNNPIVATVRQVFSGGNDSNSKNNKGQKSAWGTKRVVGNDVPYRLHDGEKILTRTQADAYEKGIGLGGGISINIENMSIREEADINKVAKELVARLNRSRLAFAGGVG</sequence>
<accession>A0A921N0J2</accession>
<dbReference type="AlphaFoldDB" id="A0A921N0J2"/>
<dbReference type="PANTHER" id="PTHR37813:SF1">
    <property type="entry name" value="FELS-2 PROPHAGE PROTEIN"/>
    <property type="match status" value="1"/>
</dbReference>
<gene>
    <name evidence="4" type="ORF">K8V90_05115</name>
</gene>
<dbReference type="NCBIfam" id="TIGR01760">
    <property type="entry name" value="tape_meas_TP901"/>
    <property type="match status" value="1"/>
</dbReference>